<comment type="subcellular location">
    <subcellularLocation>
        <location evidence="1">Membrane</location>
        <topology evidence="1">Multi-pass membrane protein</topology>
    </subcellularLocation>
</comment>
<dbReference type="OrthoDB" id="433309at2759"/>
<evidence type="ECO:0000259" key="13">
    <source>
        <dbReference type="Pfam" id="PF00520"/>
    </source>
</evidence>
<keyword evidence="9 12" id="KW-0472">Membrane</keyword>
<evidence type="ECO:0000256" key="7">
    <source>
        <dbReference type="ARBA" id="ARBA00022989"/>
    </source>
</evidence>
<evidence type="ECO:0000256" key="9">
    <source>
        <dbReference type="ARBA" id="ARBA00023136"/>
    </source>
</evidence>
<evidence type="ECO:0000256" key="2">
    <source>
        <dbReference type="ARBA" id="ARBA00022448"/>
    </source>
</evidence>
<comment type="caution">
    <text evidence="15">The sequence shown here is derived from an EMBL/GenBank/DDBJ whole genome shotgun (WGS) entry which is preliminary data.</text>
</comment>
<keyword evidence="8" id="KW-0406">Ion transport</keyword>
<evidence type="ECO:0000256" key="3">
    <source>
        <dbReference type="ARBA" id="ARBA00022538"/>
    </source>
</evidence>
<organism evidence="15 16">
    <name type="scientific">Eumeta variegata</name>
    <name type="common">Bagworm moth</name>
    <name type="synonym">Eumeta japonica</name>
    <dbReference type="NCBI Taxonomy" id="151549"/>
    <lineage>
        <taxon>Eukaryota</taxon>
        <taxon>Metazoa</taxon>
        <taxon>Ecdysozoa</taxon>
        <taxon>Arthropoda</taxon>
        <taxon>Hexapoda</taxon>
        <taxon>Insecta</taxon>
        <taxon>Pterygota</taxon>
        <taxon>Neoptera</taxon>
        <taxon>Endopterygota</taxon>
        <taxon>Lepidoptera</taxon>
        <taxon>Glossata</taxon>
        <taxon>Ditrysia</taxon>
        <taxon>Tineoidea</taxon>
        <taxon>Psychidae</taxon>
        <taxon>Oiketicinae</taxon>
        <taxon>Eumeta</taxon>
    </lineage>
</organism>
<feature type="domain" description="Ion transport" evidence="13">
    <location>
        <begin position="132"/>
        <end position="176"/>
    </location>
</feature>
<dbReference type="Proteomes" id="UP000299102">
    <property type="component" value="Unassembled WGS sequence"/>
</dbReference>
<evidence type="ECO:0000256" key="1">
    <source>
        <dbReference type="ARBA" id="ARBA00004141"/>
    </source>
</evidence>
<dbReference type="GO" id="GO:0001508">
    <property type="term" value="P:action potential"/>
    <property type="evidence" value="ECO:0007669"/>
    <property type="project" value="TreeGrafter"/>
</dbReference>
<keyword evidence="3" id="KW-0633">Potassium transport</keyword>
<dbReference type="EMBL" id="BGZK01000721">
    <property type="protein sequence ID" value="GBP57834.1"/>
    <property type="molecule type" value="Genomic_DNA"/>
</dbReference>
<dbReference type="InterPro" id="IPR028325">
    <property type="entry name" value="VG_K_chnl"/>
</dbReference>
<sequence>MSKKQFCFTRDRSKILAGVELVEKNFEAWENSRNAIGVFCDFFKAFDCVNHETLIRKLHHYGVTGHVLDLLVLYFTNRVQKVNVNNMISSGSVAPGGYHRDRSLGHAADPHRIFVLQKTRWERAEISCFSYKYGDMVPKTIAGKVVGGVCSLSGVLVIALPVPVIVSNFSRIYHQNQRADKRKAQRKARLARIRIAKASSGAAFVSKKKAAEARLAAQESGVELDDAGRDEDIFELQHHHLLRCLERTTDREFVEIENPYNGAAKRPGSPSPLASPAHSGRAPALLACCARCGCCPQRYQHTRCISVRWVGITRMLNLCLWELEHSRSQAIAALHLLGEVQADEVLLLESRKGRRGGARRYTATSRPSDTSVSAAPSDDGTRLPVRAQPPHRPTRGGLPLKLFI</sequence>
<proteinExistence type="predicted"/>
<dbReference type="GO" id="GO:0005250">
    <property type="term" value="F:A-type (transient outward) potassium channel activity"/>
    <property type="evidence" value="ECO:0007669"/>
    <property type="project" value="TreeGrafter"/>
</dbReference>
<dbReference type="Pfam" id="PF11879">
    <property type="entry name" value="DUF3399"/>
    <property type="match status" value="1"/>
</dbReference>
<dbReference type="PRINTS" id="PR00169">
    <property type="entry name" value="KCHANNEL"/>
</dbReference>
<keyword evidence="7 12" id="KW-1133">Transmembrane helix</keyword>
<evidence type="ECO:0000256" key="11">
    <source>
        <dbReference type="SAM" id="MobiDB-lite"/>
    </source>
</evidence>
<feature type="transmembrane region" description="Helical" evidence="12">
    <location>
        <begin position="145"/>
        <end position="166"/>
    </location>
</feature>
<keyword evidence="5" id="KW-0631">Potassium channel</keyword>
<feature type="domain" description="Potassium channel voltage dependent Kv4 C-terminal" evidence="14">
    <location>
        <begin position="231"/>
        <end position="292"/>
    </location>
</feature>
<keyword evidence="16" id="KW-1185">Reference proteome</keyword>
<reference evidence="15 16" key="1">
    <citation type="journal article" date="2019" name="Commun. Biol.">
        <title>The bagworm genome reveals a unique fibroin gene that provides high tensile strength.</title>
        <authorList>
            <person name="Kono N."/>
            <person name="Nakamura H."/>
            <person name="Ohtoshi R."/>
            <person name="Tomita M."/>
            <person name="Numata K."/>
            <person name="Arakawa K."/>
        </authorList>
    </citation>
    <scope>NUCLEOTIDE SEQUENCE [LARGE SCALE GENOMIC DNA]</scope>
</reference>
<evidence type="ECO:0000256" key="12">
    <source>
        <dbReference type="SAM" id="Phobius"/>
    </source>
</evidence>
<keyword evidence="6" id="KW-0630">Potassium</keyword>
<evidence type="ECO:0000256" key="8">
    <source>
        <dbReference type="ARBA" id="ARBA00023065"/>
    </source>
</evidence>
<dbReference type="SUPFAM" id="SSF81324">
    <property type="entry name" value="Voltage-gated potassium channels"/>
    <property type="match status" value="1"/>
</dbReference>
<evidence type="ECO:0000256" key="4">
    <source>
        <dbReference type="ARBA" id="ARBA00022692"/>
    </source>
</evidence>
<dbReference type="STRING" id="151549.A0A4C1X666"/>
<dbReference type="InterPro" id="IPR024587">
    <property type="entry name" value="K_chnl_volt-dep_Kv4_C"/>
</dbReference>
<evidence type="ECO:0000256" key="6">
    <source>
        <dbReference type="ARBA" id="ARBA00022958"/>
    </source>
</evidence>
<dbReference type="GO" id="GO:0008076">
    <property type="term" value="C:voltage-gated potassium channel complex"/>
    <property type="evidence" value="ECO:0007669"/>
    <property type="project" value="InterPro"/>
</dbReference>
<accession>A0A4C1X666</accession>
<evidence type="ECO:0000313" key="15">
    <source>
        <dbReference type="EMBL" id="GBP57834.1"/>
    </source>
</evidence>
<evidence type="ECO:0000313" key="16">
    <source>
        <dbReference type="Proteomes" id="UP000299102"/>
    </source>
</evidence>
<gene>
    <name evidence="15" type="primary">Shal</name>
    <name evidence="15" type="ORF">EVAR_41503_1</name>
</gene>
<dbReference type="InterPro" id="IPR005821">
    <property type="entry name" value="Ion_trans_dom"/>
</dbReference>
<dbReference type="AlphaFoldDB" id="A0A4C1X666"/>
<dbReference type="PANTHER" id="PTHR11537:SF105">
    <property type="entry name" value="POTASSIUM VOLTAGE-GATED CHANNEL PROTEIN SHAL"/>
    <property type="match status" value="1"/>
</dbReference>
<feature type="region of interest" description="Disordered" evidence="11">
    <location>
        <begin position="356"/>
        <end position="404"/>
    </location>
</feature>
<keyword evidence="10" id="KW-0407">Ion channel</keyword>
<keyword evidence="4 12" id="KW-0812">Transmembrane</keyword>
<dbReference type="Gene3D" id="1.10.287.70">
    <property type="match status" value="1"/>
</dbReference>
<name>A0A4C1X666_EUMVA</name>
<protein>
    <submittedName>
        <fullName evidence="15">Potassium voltage-gated channel protein Shal</fullName>
    </submittedName>
</protein>
<evidence type="ECO:0000259" key="14">
    <source>
        <dbReference type="Pfam" id="PF11879"/>
    </source>
</evidence>
<dbReference type="PANTHER" id="PTHR11537">
    <property type="entry name" value="VOLTAGE-GATED POTASSIUM CHANNEL"/>
    <property type="match status" value="1"/>
</dbReference>
<evidence type="ECO:0000256" key="10">
    <source>
        <dbReference type="ARBA" id="ARBA00023303"/>
    </source>
</evidence>
<keyword evidence="2" id="KW-0813">Transport</keyword>
<evidence type="ECO:0000256" key="5">
    <source>
        <dbReference type="ARBA" id="ARBA00022826"/>
    </source>
</evidence>
<dbReference type="Pfam" id="PF00520">
    <property type="entry name" value="Ion_trans"/>
    <property type="match status" value="1"/>
</dbReference>